<dbReference type="SUPFAM" id="SSF51679">
    <property type="entry name" value="Bacterial luciferase-like"/>
    <property type="match status" value="1"/>
</dbReference>
<protein>
    <recommendedName>
        <fullName evidence="2">Luciferase-like domain-containing protein</fullName>
    </recommendedName>
</protein>
<dbReference type="InterPro" id="IPR036661">
    <property type="entry name" value="Luciferase-like_sf"/>
</dbReference>
<name>A0A381NU25_9ZZZZ</name>
<reference evidence="3" key="1">
    <citation type="submission" date="2018-05" db="EMBL/GenBank/DDBJ databases">
        <authorList>
            <person name="Lanie J.A."/>
            <person name="Ng W.-L."/>
            <person name="Kazmierczak K.M."/>
            <person name="Andrzejewski T.M."/>
            <person name="Davidsen T.M."/>
            <person name="Wayne K.J."/>
            <person name="Tettelin H."/>
            <person name="Glass J.I."/>
            <person name="Rusch D."/>
            <person name="Podicherti R."/>
            <person name="Tsui H.-C.T."/>
            <person name="Winkler M.E."/>
        </authorList>
    </citation>
    <scope>NUCLEOTIDE SEQUENCE</scope>
</reference>
<accession>A0A381NU25</accession>
<dbReference type="InterPro" id="IPR050564">
    <property type="entry name" value="F420-G6PD/mer"/>
</dbReference>
<organism evidence="3">
    <name type="scientific">marine metagenome</name>
    <dbReference type="NCBI Taxonomy" id="408172"/>
    <lineage>
        <taxon>unclassified sequences</taxon>
        <taxon>metagenomes</taxon>
        <taxon>ecological metagenomes</taxon>
    </lineage>
</organism>
<dbReference type="Pfam" id="PF00296">
    <property type="entry name" value="Bac_luciferase"/>
    <property type="match status" value="1"/>
</dbReference>
<dbReference type="GO" id="GO:0016705">
    <property type="term" value="F:oxidoreductase activity, acting on paired donors, with incorporation or reduction of molecular oxygen"/>
    <property type="evidence" value="ECO:0007669"/>
    <property type="project" value="InterPro"/>
</dbReference>
<dbReference type="InterPro" id="IPR011251">
    <property type="entry name" value="Luciferase-like_dom"/>
</dbReference>
<dbReference type="PANTHER" id="PTHR43244:SF1">
    <property type="entry name" value="5,10-METHYLENETETRAHYDROMETHANOPTERIN REDUCTASE"/>
    <property type="match status" value="1"/>
</dbReference>
<sequence>MDHQRPALSLAAVPGRRQRTLDLAGEIERRGFPGIYCPSLSDGLALCEALAFTTSEVRFGTSIQPIYTRNVQEFAQMASFIHEVSKGRFDFGIGVSHEPAMKRLGIEQGKPLADMRSFVEDLRAVPRAGELPPIIFATLRKKMIQLSETIANGMVFANGARSHMASSLAILSDQSRSDDHFFIGNMIPTCIHDDVEAAKAVNRRTLVSYAMLPNYRNYWKEAGYEEEMGAVEDAVNEGDFDRIASCLSDRWLADTTLFGTATEVRDGLAAWFDAGIKTPIVVPSAVEGGQFKAFEEFFEIWD</sequence>
<proteinExistence type="predicted"/>
<dbReference type="Gene3D" id="3.20.20.30">
    <property type="entry name" value="Luciferase-like domain"/>
    <property type="match status" value="1"/>
</dbReference>
<feature type="domain" description="Luciferase-like" evidence="2">
    <location>
        <begin position="16"/>
        <end position="277"/>
    </location>
</feature>
<evidence type="ECO:0000256" key="1">
    <source>
        <dbReference type="ARBA" id="ARBA00023002"/>
    </source>
</evidence>
<evidence type="ECO:0000259" key="2">
    <source>
        <dbReference type="Pfam" id="PF00296"/>
    </source>
</evidence>
<evidence type="ECO:0000313" key="3">
    <source>
        <dbReference type="EMBL" id="SUZ57358.1"/>
    </source>
</evidence>
<dbReference type="PANTHER" id="PTHR43244">
    <property type="match status" value="1"/>
</dbReference>
<gene>
    <name evidence="3" type="ORF">METZ01_LOCUS10212</name>
</gene>
<dbReference type="AlphaFoldDB" id="A0A381NU25"/>
<dbReference type="EMBL" id="UINC01000555">
    <property type="protein sequence ID" value="SUZ57358.1"/>
    <property type="molecule type" value="Genomic_DNA"/>
</dbReference>
<keyword evidence="1" id="KW-0560">Oxidoreductase</keyword>